<dbReference type="VEuPathDB" id="FungiDB:GGTG_14297"/>
<keyword evidence="3" id="KW-1185">Reference proteome</keyword>
<dbReference type="EMBL" id="GL385623">
    <property type="protein sequence ID" value="EJT68125.1"/>
    <property type="molecule type" value="Genomic_DNA"/>
</dbReference>
<sequence length="161" mass="17603">MAGPDYGLHLAVQLSTTETRLEVVLPVRKPAVPRRVTPARGLRRAPSGDGYVVRRVEDPSRSAIGYVDMDKRSQASPVCASAALLSQFRGGHATPWFPTPIYSPRPLRHFIDRATLVNGVRSGLLPRAHRGVGRRGLTKPPFYDLGVEGSDLVTHFLGNSR</sequence>
<dbReference type="AlphaFoldDB" id="J3PL52"/>
<protein>
    <submittedName>
        <fullName evidence="1 2">Uncharacterized protein</fullName>
    </submittedName>
</protein>
<accession>J3PL52</accession>
<dbReference type="Proteomes" id="UP000006039">
    <property type="component" value="Unassembled WGS sequence"/>
</dbReference>
<reference evidence="3" key="1">
    <citation type="submission" date="2010-07" db="EMBL/GenBank/DDBJ databases">
        <title>The genome sequence of Gaeumannomyces graminis var. tritici strain R3-111a-1.</title>
        <authorList>
            <consortium name="The Broad Institute Genome Sequencing Platform"/>
            <person name="Ma L.-J."/>
            <person name="Dead R."/>
            <person name="Young S."/>
            <person name="Zeng Q."/>
            <person name="Koehrsen M."/>
            <person name="Alvarado L."/>
            <person name="Berlin A."/>
            <person name="Chapman S.B."/>
            <person name="Chen Z."/>
            <person name="Freedman E."/>
            <person name="Gellesch M."/>
            <person name="Goldberg J."/>
            <person name="Griggs A."/>
            <person name="Gujja S."/>
            <person name="Heilman E.R."/>
            <person name="Heiman D."/>
            <person name="Hepburn T."/>
            <person name="Howarth C."/>
            <person name="Jen D."/>
            <person name="Larson L."/>
            <person name="Mehta T."/>
            <person name="Neiman D."/>
            <person name="Pearson M."/>
            <person name="Roberts A."/>
            <person name="Saif S."/>
            <person name="Shea T."/>
            <person name="Shenoy N."/>
            <person name="Sisk P."/>
            <person name="Stolte C."/>
            <person name="Sykes S."/>
            <person name="Walk T."/>
            <person name="White J."/>
            <person name="Yandava C."/>
            <person name="Haas B."/>
            <person name="Nusbaum C."/>
            <person name="Birren B."/>
        </authorList>
    </citation>
    <scope>NUCLEOTIDE SEQUENCE [LARGE SCALE GENOMIC DNA]</scope>
    <source>
        <strain evidence="3">R3-111a-1</strain>
    </source>
</reference>
<dbReference type="EnsemblFungi" id="EJT68125">
    <property type="protein sequence ID" value="EJT68125"/>
    <property type="gene ID" value="GGTG_14297"/>
</dbReference>
<dbReference type="HOGENOM" id="CLU_1643795_0_0_1"/>
<organism evidence="1">
    <name type="scientific">Gaeumannomyces tritici (strain R3-111a-1)</name>
    <name type="common">Wheat and barley take-all root rot fungus</name>
    <name type="synonym">Gaeumannomyces graminis var. tritici</name>
    <dbReference type="NCBI Taxonomy" id="644352"/>
    <lineage>
        <taxon>Eukaryota</taxon>
        <taxon>Fungi</taxon>
        <taxon>Dikarya</taxon>
        <taxon>Ascomycota</taxon>
        <taxon>Pezizomycotina</taxon>
        <taxon>Sordariomycetes</taxon>
        <taxon>Sordariomycetidae</taxon>
        <taxon>Magnaporthales</taxon>
        <taxon>Magnaporthaceae</taxon>
        <taxon>Gaeumannomyces</taxon>
    </lineage>
</organism>
<reference evidence="1" key="2">
    <citation type="submission" date="2010-07" db="EMBL/GenBank/DDBJ databases">
        <authorList>
            <consortium name="The Broad Institute Genome Sequencing Platform"/>
            <consortium name="Broad Institute Genome Sequencing Center for Infectious Disease"/>
            <person name="Ma L.-J."/>
            <person name="Dead R."/>
            <person name="Young S."/>
            <person name="Zeng Q."/>
            <person name="Koehrsen M."/>
            <person name="Alvarado L."/>
            <person name="Berlin A."/>
            <person name="Chapman S.B."/>
            <person name="Chen Z."/>
            <person name="Freedman E."/>
            <person name="Gellesch M."/>
            <person name="Goldberg J."/>
            <person name="Griggs A."/>
            <person name="Gujja S."/>
            <person name="Heilman E.R."/>
            <person name="Heiman D."/>
            <person name="Hepburn T."/>
            <person name="Howarth C."/>
            <person name="Jen D."/>
            <person name="Larson L."/>
            <person name="Mehta T."/>
            <person name="Neiman D."/>
            <person name="Pearson M."/>
            <person name="Roberts A."/>
            <person name="Saif S."/>
            <person name="Shea T."/>
            <person name="Shenoy N."/>
            <person name="Sisk P."/>
            <person name="Stolte C."/>
            <person name="Sykes S."/>
            <person name="Walk T."/>
            <person name="White J."/>
            <person name="Yandava C."/>
            <person name="Haas B."/>
            <person name="Nusbaum C."/>
            <person name="Birren B."/>
        </authorList>
    </citation>
    <scope>NUCLEOTIDE SEQUENCE</scope>
    <source>
        <strain evidence="1">R3-111a-1</strain>
    </source>
</reference>
<evidence type="ECO:0000313" key="1">
    <source>
        <dbReference type="EMBL" id="EJT68125.1"/>
    </source>
</evidence>
<reference evidence="2" key="5">
    <citation type="submission" date="2018-04" db="UniProtKB">
        <authorList>
            <consortium name="EnsemblFungi"/>
        </authorList>
    </citation>
    <scope>IDENTIFICATION</scope>
    <source>
        <strain evidence="2">R3-111a-1</strain>
    </source>
</reference>
<gene>
    <name evidence="2" type="primary">20354755</name>
    <name evidence="1" type="ORF">GGTG_14297</name>
</gene>
<evidence type="ECO:0000313" key="3">
    <source>
        <dbReference type="Proteomes" id="UP000006039"/>
    </source>
</evidence>
<reference evidence="1" key="3">
    <citation type="submission" date="2010-09" db="EMBL/GenBank/DDBJ databases">
        <title>Annotation of Gaeumannomyces graminis var. tritici R3-111a-1.</title>
        <authorList>
            <consortium name="The Broad Institute Genome Sequencing Platform"/>
            <person name="Ma L.-J."/>
            <person name="Dead R."/>
            <person name="Young S.K."/>
            <person name="Zeng Q."/>
            <person name="Gargeya S."/>
            <person name="Fitzgerald M."/>
            <person name="Haas B."/>
            <person name="Abouelleil A."/>
            <person name="Alvarado L."/>
            <person name="Arachchi H.M."/>
            <person name="Berlin A."/>
            <person name="Brown A."/>
            <person name="Chapman S.B."/>
            <person name="Chen Z."/>
            <person name="Dunbar C."/>
            <person name="Freedman E."/>
            <person name="Gearin G."/>
            <person name="Gellesch M."/>
            <person name="Goldberg J."/>
            <person name="Griggs A."/>
            <person name="Gujja S."/>
            <person name="Heiman D."/>
            <person name="Howarth C."/>
            <person name="Larson L."/>
            <person name="Lui A."/>
            <person name="MacDonald P.J.P."/>
            <person name="Mehta T."/>
            <person name="Montmayeur A."/>
            <person name="Murphy C."/>
            <person name="Neiman D."/>
            <person name="Pearson M."/>
            <person name="Priest M."/>
            <person name="Roberts A."/>
            <person name="Saif S."/>
            <person name="Shea T."/>
            <person name="Shenoy N."/>
            <person name="Sisk P."/>
            <person name="Stolte C."/>
            <person name="Sykes S."/>
            <person name="Yandava C."/>
            <person name="Wortman J."/>
            <person name="Nusbaum C."/>
            <person name="Birren B."/>
        </authorList>
    </citation>
    <scope>NUCLEOTIDE SEQUENCE</scope>
    <source>
        <strain evidence="1">R3-111a-1</strain>
    </source>
</reference>
<dbReference type="RefSeq" id="XP_009230488.1">
    <property type="nucleotide sequence ID" value="XM_009232224.1"/>
</dbReference>
<dbReference type="GeneID" id="20354755"/>
<name>J3PL52_GAET3</name>
<reference evidence="2" key="4">
    <citation type="journal article" date="2015" name="G3 (Bethesda)">
        <title>Genome sequences of three phytopathogenic species of the Magnaporthaceae family of fungi.</title>
        <authorList>
            <person name="Okagaki L.H."/>
            <person name="Nunes C.C."/>
            <person name="Sailsbery J."/>
            <person name="Clay B."/>
            <person name="Brown D."/>
            <person name="John T."/>
            <person name="Oh Y."/>
            <person name="Young N."/>
            <person name="Fitzgerald M."/>
            <person name="Haas B.J."/>
            <person name="Zeng Q."/>
            <person name="Young S."/>
            <person name="Adiconis X."/>
            <person name="Fan L."/>
            <person name="Levin J.Z."/>
            <person name="Mitchell T.K."/>
            <person name="Okubara P.A."/>
            <person name="Farman M.L."/>
            <person name="Kohn L.M."/>
            <person name="Birren B."/>
            <person name="Ma L.-J."/>
            <person name="Dean R.A."/>
        </authorList>
    </citation>
    <scope>NUCLEOTIDE SEQUENCE</scope>
    <source>
        <strain evidence="2">R3-111a-1</strain>
    </source>
</reference>
<evidence type="ECO:0000313" key="2">
    <source>
        <dbReference type="EnsemblFungi" id="EJT68125"/>
    </source>
</evidence>
<proteinExistence type="predicted"/>